<comment type="similarity">
    <text evidence="3 10">Belongs to the glycosyl hydrolase 3 family.</text>
</comment>
<keyword evidence="6" id="KW-0574">Periplasm</keyword>
<dbReference type="GO" id="GO:0009251">
    <property type="term" value="P:glucan catabolic process"/>
    <property type="evidence" value="ECO:0007669"/>
    <property type="project" value="TreeGrafter"/>
</dbReference>
<dbReference type="EC" id="3.2.1.21" evidence="4"/>
<proteinExistence type="inferred from homology"/>
<evidence type="ECO:0000256" key="3">
    <source>
        <dbReference type="ARBA" id="ARBA00005336"/>
    </source>
</evidence>
<evidence type="ECO:0000256" key="1">
    <source>
        <dbReference type="ARBA" id="ARBA00000448"/>
    </source>
</evidence>
<dbReference type="InterPro" id="IPR017853">
    <property type="entry name" value="GH"/>
</dbReference>
<dbReference type="InterPro" id="IPR036962">
    <property type="entry name" value="Glyco_hydro_3_N_sf"/>
</dbReference>
<dbReference type="PANTHER" id="PTHR30620">
    <property type="entry name" value="PERIPLASMIC BETA-GLUCOSIDASE-RELATED"/>
    <property type="match status" value="1"/>
</dbReference>
<dbReference type="Proteomes" id="UP000808337">
    <property type="component" value="Unassembled WGS sequence"/>
</dbReference>
<dbReference type="PROSITE" id="PS00775">
    <property type="entry name" value="GLYCOSYL_HYDROL_F3"/>
    <property type="match status" value="1"/>
</dbReference>
<evidence type="ECO:0000313" key="12">
    <source>
        <dbReference type="EMBL" id="MBK9982731.1"/>
    </source>
</evidence>
<evidence type="ECO:0000256" key="8">
    <source>
        <dbReference type="ARBA" id="ARBA00023295"/>
    </source>
</evidence>
<dbReference type="GO" id="GO:0042597">
    <property type="term" value="C:periplasmic space"/>
    <property type="evidence" value="ECO:0007669"/>
    <property type="project" value="UniProtKB-SubCell"/>
</dbReference>
<dbReference type="InterPro" id="IPR036881">
    <property type="entry name" value="Glyco_hydro_3_C_sf"/>
</dbReference>
<dbReference type="InterPro" id="IPR019800">
    <property type="entry name" value="Glyco_hydro_3_AS"/>
</dbReference>
<dbReference type="PRINTS" id="PR00133">
    <property type="entry name" value="GLHYDRLASE3"/>
</dbReference>
<keyword evidence="7 10" id="KW-0378">Hydrolase</keyword>
<evidence type="ECO:0000256" key="4">
    <source>
        <dbReference type="ARBA" id="ARBA00012744"/>
    </source>
</evidence>
<dbReference type="SUPFAM" id="SSF51445">
    <property type="entry name" value="(Trans)glycosidases"/>
    <property type="match status" value="1"/>
</dbReference>
<dbReference type="InterPro" id="IPR002772">
    <property type="entry name" value="Glyco_hydro_3_C"/>
</dbReference>
<name>A0A9D7SV91_9BACT</name>
<dbReference type="GO" id="GO:0008422">
    <property type="term" value="F:beta-glucosidase activity"/>
    <property type="evidence" value="ECO:0007669"/>
    <property type="project" value="UniProtKB-EC"/>
</dbReference>
<dbReference type="FunFam" id="3.40.50.1700:FF:000004">
    <property type="entry name" value="Periplasmic beta-glucosidase"/>
    <property type="match status" value="1"/>
</dbReference>
<evidence type="ECO:0000256" key="2">
    <source>
        <dbReference type="ARBA" id="ARBA00004418"/>
    </source>
</evidence>
<dbReference type="FunFam" id="2.60.40.10:FF:000495">
    <property type="entry name" value="Periplasmic beta-glucosidase"/>
    <property type="match status" value="1"/>
</dbReference>
<dbReference type="Gene3D" id="3.40.50.1700">
    <property type="entry name" value="Glycoside hydrolase family 3 C-terminal domain"/>
    <property type="match status" value="1"/>
</dbReference>
<dbReference type="Pfam" id="PF00933">
    <property type="entry name" value="Glyco_hydro_3"/>
    <property type="match status" value="1"/>
</dbReference>
<keyword evidence="5" id="KW-0732">Signal</keyword>
<evidence type="ECO:0000313" key="13">
    <source>
        <dbReference type="Proteomes" id="UP000808337"/>
    </source>
</evidence>
<accession>A0A9D7SV91</accession>
<feature type="domain" description="Fibronectin type III-like" evidence="11">
    <location>
        <begin position="622"/>
        <end position="691"/>
    </location>
</feature>
<keyword evidence="8 10" id="KW-0326">Glycosidase</keyword>
<dbReference type="Pfam" id="PF14310">
    <property type="entry name" value="Fn3-like"/>
    <property type="match status" value="1"/>
</dbReference>
<evidence type="ECO:0000256" key="7">
    <source>
        <dbReference type="ARBA" id="ARBA00022801"/>
    </source>
</evidence>
<dbReference type="SUPFAM" id="SSF52279">
    <property type="entry name" value="Beta-D-glucan exohydrolase, C-terminal domain"/>
    <property type="match status" value="1"/>
</dbReference>
<dbReference type="Gene3D" id="2.60.40.10">
    <property type="entry name" value="Immunoglobulins"/>
    <property type="match status" value="1"/>
</dbReference>
<evidence type="ECO:0000256" key="6">
    <source>
        <dbReference type="ARBA" id="ARBA00022764"/>
    </source>
</evidence>
<reference evidence="12 13" key="1">
    <citation type="submission" date="2020-10" db="EMBL/GenBank/DDBJ databases">
        <title>Connecting structure to function with the recovery of over 1000 high-quality activated sludge metagenome-assembled genomes encoding full-length rRNA genes using long-read sequencing.</title>
        <authorList>
            <person name="Singleton C.M."/>
            <person name="Petriglieri F."/>
            <person name="Kristensen J.M."/>
            <person name="Kirkegaard R.H."/>
            <person name="Michaelsen T.Y."/>
            <person name="Andersen M.H."/>
            <person name="Karst S.M."/>
            <person name="Dueholm M.S."/>
            <person name="Nielsen P.H."/>
            <person name="Albertsen M."/>
        </authorList>
    </citation>
    <scope>NUCLEOTIDE SEQUENCE [LARGE SCALE GENOMIC DNA]</scope>
    <source>
        <strain evidence="12">Ribe_18-Q3-R11-54_MAXAC.273</strain>
    </source>
</reference>
<dbReference type="SMART" id="SM01217">
    <property type="entry name" value="Fn3_like"/>
    <property type="match status" value="1"/>
</dbReference>
<evidence type="ECO:0000256" key="5">
    <source>
        <dbReference type="ARBA" id="ARBA00022729"/>
    </source>
</evidence>
<dbReference type="InterPro" id="IPR026891">
    <property type="entry name" value="Fn3-like"/>
</dbReference>
<dbReference type="InterPro" id="IPR013783">
    <property type="entry name" value="Ig-like_fold"/>
</dbReference>
<comment type="subcellular location">
    <subcellularLocation>
        <location evidence="2">Periplasm</location>
    </subcellularLocation>
</comment>
<dbReference type="InterPro" id="IPR001764">
    <property type="entry name" value="Glyco_hydro_3_N"/>
</dbReference>
<comment type="caution">
    <text evidence="12">The sequence shown here is derived from an EMBL/GenBank/DDBJ whole genome shotgun (WGS) entry which is preliminary data.</text>
</comment>
<dbReference type="Pfam" id="PF01915">
    <property type="entry name" value="Glyco_hydro_3_C"/>
    <property type="match status" value="1"/>
</dbReference>
<dbReference type="AlphaFoldDB" id="A0A9D7SV91"/>
<sequence>MTLDEKIGQMTLFTTDWGSTGPTIREGYQDDIRQGRCGALFNSHTTAFTRQLQEIAVKESRLHIPLIFGYDVIHGYKTIFPMPLAESCSWDLAAIENSASVAADEASAAGLHWTYAPMVDISREPRWGRVMEGAGEDTYLGSLIARARVRGFQGENFDHADKIIACIKHYAGYGAPIAGKDYNTVDMSERVFRDTYLPPYKAGVEAGAMSVMTSFNEYDGIPATANKFLLQTVLRNELGFKGFVVTDYTGINEMVNHGYARDLSHAGELAVNAGVDMDMQGAVFEQYLKNSVEGARVTEKTIDASVRRILEAKFALGLFKDPYRYCNAEREKTVIFSAANLEAARDMARKSIVLLKNEKSTLPLPKKMHSIALVGPLADAKSQMLGAWSGAGDGESCISVKEALTERAAKNGFKLNYVKGCEIEGDVTKGFTNAVMAARNSDVVIAVVGESKEMSGEASARSDLSLPGVQEQMIKELVATGTPVIVVLMNGRPLTIPWIAEHARAILEAWWLGTEAGPAIGDVLFGDYNPSAKLTMTFPRSMGQIPIYYNYKNTGRPYDPNSKWTSKYLDGPNAPLYPFGYGMSYSTFKYDSMQIARTEFSMKDSLLISVKVTNTSEKEGEEIVQLYVRDLVGSVTRPVKELKGFEKIKLPSGQQKIVNFKLTAKDLAFYTADMKFEAEPGKFWIMIGPDSEHLQKREVNLIK</sequence>
<dbReference type="Gene3D" id="3.20.20.300">
    <property type="entry name" value="Glycoside hydrolase, family 3, N-terminal domain"/>
    <property type="match status" value="1"/>
</dbReference>
<evidence type="ECO:0000259" key="11">
    <source>
        <dbReference type="SMART" id="SM01217"/>
    </source>
</evidence>
<gene>
    <name evidence="12" type="ORF">IPP15_09960</name>
</gene>
<dbReference type="PANTHER" id="PTHR30620:SF16">
    <property type="entry name" value="LYSOSOMAL BETA GLUCOSIDASE"/>
    <property type="match status" value="1"/>
</dbReference>
<organism evidence="12 13">
    <name type="scientific">Candidatus Opimibacter skivensis</name>
    <dbReference type="NCBI Taxonomy" id="2982028"/>
    <lineage>
        <taxon>Bacteria</taxon>
        <taxon>Pseudomonadati</taxon>
        <taxon>Bacteroidota</taxon>
        <taxon>Saprospiria</taxon>
        <taxon>Saprospirales</taxon>
        <taxon>Saprospiraceae</taxon>
        <taxon>Candidatus Opimibacter</taxon>
    </lineage>
</organism>
<comment type="catalytic activity">
    <reaction evidence="1">
        <text>Hydrolysis of terminal, non-reducing beta-D-glucosyl residues with release of beta-D-glucose.</text>
        <dbReference type="EC" id="3.2.1.21"/>
    </reaction>
</comment>
<dbReference type="InterPro" id="IPR051915">
    <property type="entry name" value="Cellulose_Degrad_GH3"/>
</dbReference>
<protein>
    <recommendedName>
        <fullName evidence="9">Periplasmic beta-glucosidase</fullName>
        <ecNumber evidence="4">3.2.1.21</ecNumber>
    </recommendedName>
</protein>
<evidence type="ECO:0000256" key="9">
    <source>
        <dbReference type="ARBA" id="ARBA00067498"/>
    </source>
</evidence>
<dbReference type="FunFam" id="3.20.20.300:FF:000005">
    <property type="entry name" value="Periplasmic beta-glucosidase"/>
    <property type="match status" value="1"/>
</dbReference>
<evidence type="ECO:0000256" key="10">
    <source>
        <dbReference type="RuleBase" id="RU361161"/>
    </source>
</evidence>
<dbReference type="EMBL" id="JADKGY010000006">
    <property type="protein sequence ID" value="MBK9982731.1"/>
    <property type="molecule type" value="Genomic_DNA"/>
</dbReference>